<accession>A0A0B3SPJ8</accession>
<evidence type="ECO:0000259" key="1">
    <source>
        <dbReference type="Pfam" id="PF01370"/>
    </source>
</evidence>
<dbReference type="PANTHER" id="PTHR43245:SF55">
    <property type="entry name" value="NAD(P)-BINDING DOMAIN-CONTAINING PROTEIN"/>
    <property type="match status" value="1"/>
</dbReference>
<organism evidence="2 3">
    <name type="scientific">Mameliella alba</name>
    <dbReference type="NCBI Taxonomy" id="561184"/>
    <lineage>
        <taxon>Bacteria</taxon>
        <taxon>Pseudomonadati</taxon>
        <taxon>Pseudomonadota</taxon>
        <taxon>Alphaproteobacteria</taxon>
        <taxon>Rhodobacterales</taxon>
        <taxon>Roseobacteraceae</taxon>
        <taxon>Mameliella</taxon>
    </lineage>
</organism>
<dbReference type="PANTHER" id="PTHR43245">
    <property type="entry name" value="BIFUNCTIONAL POLYMYXIN RESISTANCE PROTEIN ARNA"/>
    <property type="match status" value="1"/>
</dbReference>
<dbReference type="InterPro" id="IPR050177">
    <property type="entry name" value="Lipid_A_modif_metabolic_enz"/>
</dbReference>
<dbReference type="AlphaFoldDB" id="A0A0B3SPJ8"/>
<evidence type="ECO:0000313" key="2">
    <source>
        <dbReference type="EMBL" id="KHQ52359.1"/>
    </source>
</evidence>
<evidence type="ECO:0000313" key="3">
    <source>
        <dbReference type="Proteomes" id="UP000030960"/>
    </source>
</evidence>
<dbReference type="CDD" id="cd08946">
    <property type="entry name" value="SDR_e"/>
    <property type="match status" value="1"/>
</dbReference>
<dbReference type="RefSeq" id="WP_043143656.1">
    <property type="nucleotide sequence ID" value="NZ_JSUQ01000012.1"/>
</dbReference>
<dbReference type="OrthoDB" id="9814124at2"/>
<dbReference type="Pfam" id="PF01370">
    <property type="entry name" value="Epimerase"/>
    <property type="match status" value="1"/>
</dbReference>
<dbReference type="Gene3D" id="3.40.50.720">
    <property type="entry name" value="NAD(P)-binding Rossmann-like Domain"/>
    <property type="match status" value="1"/>
</dbReference>
<reference evidence="2 3" key="1">
    <citation type="submission" date="2014-10" db="EMBL/GenBank/DDBJ databases">
        <title>Genome sequence of Ponticoccus sp. strain UMTAT08 isolated from clonal culture of toxic dinoflagellate Alexandrium tamiyavanichii.</title>
        <authorList>
            <person name="Gan H.Y."/>
            <person name="Muhd D.-D."/>
            <person name="Mohd Noor M.E."/>
            <person name="Yeong Y.S."/>
            <person name="Usup G."/>
        </authorList>
    </citation>
    <scope>NUCLEOTIDE SEQUENCE [LARGE SCALE GENOMIC DNA]</scope>
    <source>
        <strain evidence="2 3">UMTAT08</strain>
    </source>
</reference>
<protein>
    <submittedName>
        <fullName evidence="2">Putative sulfolipid biosynthesis protein</fullName>
    </submittedName>
</protein>
<feature type="domain" description="NAD-dependent epimerase/dehydratase" evidence="1">
    <location>
        <begin position="2"/>
        <end position="205"/>
    </location>
</feature>
<comment type="caution">
    <text evidence="2">The sequence shown here is derived from an EMBL/GenBank/DDBJ whole genome shotgun (WGS) entry which is preliminary data.</text>
</comment>
<dbReference type="InterPro" id="IPR036291">
    <property type="entry name" value="NAD(P)-bd_dom_sf"/>
</dbReference>
<dbReference type="STRING" id="561184.SAMN05216376_102344"/>
<keyword evidence="3" id="KW-1185">Reference proteome</keyword>
<sequence length="273" mass="29034">MIALTGASGLVGRFLLRGLPGPITVLGRHALPGHDFRPWDLCGPAPDLSGIDTLIHAAFSHVPGRYRGGEGDDPRGFLQSNLDGTRRLFDAAAEAGVTRIQFLSSRAVFDGAPEGTPLTEDIPPDPASLYGQVKAAAEGHLSALPLIGQNLRATGVYGPGPDHKWQDLFADYLAGRTITPRRGTEVHGADLADAARLLLDRSEAGAFHLSDLLLDRHDLLTEVQRLTTCPHPPPDPSTGPVNPLICARLPALGWRPGGLARLRADLPAMLPPR</sequence>
<gene>
    <name evidence="2" type="ORF">OA50_03377</name>
</gene>
<dbReference type="SUPFAM" id="SSF51735">
    <property type="entry name" value="NAD(P)-binding Rossmann-fold domains"/>
    <property type="match status" value="1"/>
</dbReference>
<dbReference type="EMBL" id="JSUQ01000012">
    <property type="protein sequence ID" value="KHQ52359.1"/>
    <property type="molecule type" value="Genomic_DNA"/>
</dbReference>
<dbReference type="Proteomes" id="UP000030960">
    <property type="component" value="Unassembled WGS sequence"/>
</dbReference>
<proteinExistence type="predicted"/>
<dbReference type="InterPro" id="IPR001509">
    <property type="entry name" value="Epimerase_deHydtase"/>
</dbReference>
<name>A0A0B3SPJ8_9RHOB</name>
<dbReference type="PATRIC" id="fig|1515334.3.peg.3397"/>